<keyword evidence="4" id="KW-0862">Zinc</keyword>
<comment type="caution">
    <text evidence="12">The sequence shown here is derived from an EMBL/GenBank/DDBJ whole genome shotgun (WGS) entry which is preliminary data.</text>
</comment>
<comment type="subcellular location">
    <subcellularLocation>
        <location evidence="1">Nucleus</location>
    </subcellularLocation>
</comment>
<dbReference type="InterPro" id="IPR012337">
    <property type="entry name" value="RNaseH-like_sf"/>
</dbReference>
<evidence type="ECO:0000256" key="7">
    <source>
        <dbReference type="ARBA" id="ARBA00023163"/>
    </source>
</evidence>
<keyword evidence="2" id="KW-0479">Metal-binding</keyword>
<evidence type="ECO:0000256" key="5">
    <source>
        <dbReference type="ARBA" id="ARBA00023015"/>
    </source>
</evidence>
<dbReference type="InterPro" id="IPR003656">
    <property type="entry name" value="Znf_BED"/>
</dbReference>
<proteinExistence type="predicted"/>
<dbReference type="EMBL" id="JACTAM010002143">
    <property type="protein sequence ID" value="KAI2645734.1"/>
    <property type="molecule type" value="Genomic_DNA"/>
</dbReference>
<evidence type="ECO:0000256" key="3">
    <source>
        <dbReference type="ARBA" id="ARBA00022771"/>
    </source>
</evidence>
<gene>
    <name evidence="12" type="ORF">H4Q32_028762</name>
</gene>
<organism evidence="12 13">
    <name type="scientific">Labeo rohita</name>
    <name type="common">Indian major carp</name>
    <name type="synonym">Cyprinus rohita</name>
    <dbReference type="NCBI Taxonomy" id="84645"/>
    <lineage>
        <taxon>Eukaryota</taxon>
        <taxon>Metazoa</taxon>
        <taxon>Chordata</taxon>
        <taxon>Craniata</taxon>
        <taxon>Vertebrata</taxon>
        <taxon>Euteleostomi</taxon>
        <taxon>Actinopterygii</taxon>
        <taxon>Neopterygii</taxon>
        <taxon>Teleostei</taxon>
        <taxon>Ostariophysi</taxon>
        <taxon>Cypriniformes</taxon>
        <taxon>Cyprinidae</taxon>
        <taxon>Labeoninae</taxon>
        <taxon>Labeonini</taxon>
        <taxon>Labeo</taxon>
    </lineage>
</organism>
<name>A0ABQ8L600_LABRO</name>
<keyword evidence="3 9" id="KW-0863">Zinc-finger</keyword>
<reference evidence="12 13" key="1">
    <citation type="submission" date="2022-01" db="EMBL/GenBank/DDBJ databases">
        <title>A high-quality chromosome-level genome assembly of rohu carp, Labeo rohita.</title>
        <authorList>
            <person name="Arick M.A. II"/>
            <person name="Hsu C.-Y."/>
            <person name="Magbanua Z."/>
            <person name="Pechanova O."/>
            <person name="Grover C."/>
            <person name="Miller E."/>
            <person name="Thrash A."/>
            <person name="Ezzel L."/>
            <person name="Alam S."/>
            <person name="Benzie J."/>
            <person name="Hamilton M."/>
            <person name="Karsi A."/>
            <person name="Lawrence M.L."/>
            <person name="Peterson D.G."/>
        </authorList>
    </citation>
    <scope>NUCLEOTIDE SEQUENCE [LARGE SCALE GENOMIC DNA]</scope>
    <source>
        <strain evidence="13">BAU-BD-2019</strain>
        <tissue evidence="12">Blood</tissue>
    </source>
</reference>
<evidence type="ECO:0000256" key="10">
    <source>
        <dbReference type="SAM" id="MobiDB-lite"/>
    </source>
</evidence>
<dbReference type="InterPro" id="IPR008906">
    <property type="entry name" value="HATC_C_dom"/>
</dbReference>
<evidence type="ECO:0000256" key="8">
    <source>
        <dbReference type="ARBA" id="ARBA00023242"/>
    </source>
</evidence>
<dbReference type="SUPFAM" id="SSF57667">
    <property type="entry name" value="beta-beta-alpha zinc fingers"/>
    <property type="match status" value="1"/>
</dbReference>
<dbReference type="Pfam" id="PF02892">
    <property type="entry name" value="zf-BED"/>
    <property type="match status" value="1"/>
</dbReference>
<keyword evidence="7" id="KW-0804">Transcription</keyword>
<dbReference type="SUPFAM" id="SSF53098">
    <property type="entry name" value="Ribonuclease H-like"/>
    <property type="match status" value="2"/>
</dbReference>
<evidence type="ECO:0000313" key="13">
    <source>
        <dbReference type="Proteomes" id="UP000830375"/>
    </source>
</evidence>
<evidence type="ECO:0000313" key="12">
    <source>
        <dbReference type="EMBL" id="KAI2645734.1"/>
    </source>
</evidence>
<evidence type="ECO:0000256" key="6">
    <source>
        <dbReference type="ARBA" id="ARBA00023125"/>
    </source>
</evidence>
<evidence type="ECO:0000256" key="1">
    <source>
        <dbReference type="ARBA" id="ARBA00004123"/>
    </source>
</evidence>
<dbReference type="PANTHER" id="PTHR46481:SF10">
    <property type="entry name" value="ZINC FINGER BED DOMAIN-CONTAINING PROTEIN 39"/>
    <property type="match status" value="1"/>
</dbReference>
<dbReference type="SMART" id="SM00614">
    <property type="entry name" value="ZnF_BED"/>
    <property type="match status" value="1"/>
</dbReference>
<dbReference type="Pfam" id="PF05699">
    <property type="entry name" value="Dimer_Tnp_hAT"/>
    <property type="match status" value="2"/>
</dbReference>
<accession>A0ABQ8L600</accession>
<dbReference type="Proteomes" id="UP000830375">
    <property type="component" value="Unassembled WGS sequence"/>
</dbReference>
<dbReference type="PANTHER" id="PTHR46481">
    <property type="entry name" value="ZINC FINGER BED DOMAIN-CONTAINING PROTEIN 4"/>
    <property type="match status" value="1"/>
</dbReference>
<keyword evidence="6" id="KW-0238">DNA-binding</keyword>
<protein>
    <submittedName>
        <fullName evidence="12">Zinc finger BED domain-containing protein 4</fullName>
    </submittedName>
</protein>
<dbReference type="InterPro" id="IPR036236">
    <property type="entry name" value="Znf_C2H2_sf"/>
</dbReference>
<evidence type="ECO:0000256" key="4">
    <source>
        <dbReference type="ARBA" id="ARBA00022833"/>
    </source>
</evidence>
<keyword evidence="8" id="KW-0539">Nucleus</keyword>
<feature type="region of interest" description="Disordered" evidence="10">
    <location>
        <begin position="465"/>
        <end position="492"/>
    </location>
</feature>
<dbReference type="SUPFAM" id="SSF140996">
    <property type="entry name" value="Hermes dimerisation domain"/>
    <property type="match status" value="1"/>
</dbReference>
<evidence type="ECO:0000256" key="9">
    <source>
        <dbReference type="PROSITE-ProRule" id="PRU00027"/>
    </source>
</evidence>
<feature type="domain" description="BED-type" evidence="11">
    <location>
        <begin position="4"/>
        <end position="60"/>
    </location>
</feature>
<feature type="compositionally biased region" description="Basic and acidic residues" evidence="10">
    <location>
        <begin position="481"/>
        <end position="490"/>
    </location>
</feature>
<dbReference type="Gene3D" id="1.10.10.1070">
    <property type="entry name" value="Zinc finger, BED domain-containing"/>
    <property type="match status" value="1"/>
</dbReference>
<evidence type="ECO:0000259" key="11">
    <source>
        <dbReference type="PROSITE" id="PS50808"/>
    </source>
</evidence>
<dbReference type="PROSITE" id="PS50808">
    <property type="entry name" value="ZF_BED"/>
    <property type="match status" value="1"/>
</dbReference>
<keyword evidence="13" id="KW-1185">Reference proteome</keyword>
<keyword evidence="5" id="KW-0805">Transcription regulation</keyword>
<evidence type="ECO:0000256" key="2">
    <source>
        <dbReference type="ARBA" id="ARBA00022723"/>
    </source>
</evidence>
<dbReference type="InterPro" id="IPR052035">
    <property type="entry name" value="ZnF_BED_domain_contain"/>
</dbReference>
<sequence>MASGGRSQVWEHFTKGPSGTVTCNICTASVSQGSGSLKFKNTSNLWAHLKSKPKEIYEKTQKEAQPQVPTTSLTQPTLKQVLEKTTKWTLNDPRTEEMDKLLMEMIATDILPFAIVEGAGFKRVMAKAEPRYPLKTEKFFRTKKMDEIYTGVVNKIKKLLSVENAGNSISFTTDCWSGSNEALMSLTAHFIDKKWKKVQLVLTVKSLSQSHTGQYIGETFLSMLEEWEIDEERVMLVLRDSGANMVKGMRLVEMPDLSCSAHILHLVINDGLSSQRVVVDILAKLKKIATHFNHSVTAQQHPSKIQEELGVPQHSIIQAVQTRWNSTLHMLVRMIEQKRAITAYASDHGHFSCLSAEEWSIASNLAETLGPLEEVTLEFSREDSSTSCILPCLAVLQCLLESEGPTTRGIQTTRKFMLDSLQKRFAKVKDAKEVVLACVLDPRYKQRPLVPEILVKVKTWLKEAMETSPPDSATETPSEETDPKRPRTEDQVPSLLDSLYDTVLLPSTSEAVEPEGIIEELERYFREPVIDRKSGNPYDWWKHNTNRFTRLSALARQYLSCPPSSVMSERVFSTIGNIYEDRQSSLKGENAEKLCFFEAVEPEGIIEELERYFREPVIDRKSGNPYDWWKHNTNRFTRLSALASERVFSTIGNIYEDRRSSLKGENAEKLCFLYYNLPLLDWSY</sequence>